<dbReference type="PANTHER" id="PTHR33022">
    <property type="entry name" value="DUF1985 DOMAIN-CONTAINING PROTEIN"/>
    <property type="match status" value="1"/>
</dbReference>
<sequence>MALKRKETESSPSKRISEAAEIHPPLYKLVLQALSQLGAGDNEHGEEECFKRDDPNANSRSTEELVKTFSIDRYPDDITVEATAEEHTITVDNPPTISKEEEKVELPEVSRNEEGLINIIKGFSISAVVINYGDEFDWVLAIVVQKERDCSLFVAAYAEYLSDGLQVPNDGLDVGLLLKIYATLLLKYGEVKSQKPYAGDIKDPRRPTLNSVAPNEEQLVHIEYICID</sequence>
<reference evidence="1 2" key="1">
    <citation type="journal article" date="2014" name="Nat. Genet.">
        <title>Genome sequence of the hot pepper provides insights into the evolution of pungency in Capsicum species.</title>
        <authorList>
            <person name="Kim S."/>
            <person name="Park M."/>
            <person name="Yeom S.I."/>
            <person name="Kim Y.M."/>
            <person name="Lee J.M."/>
            <person name="Lee H.A."/>
            <person name="Seo E."/>
            <person name="Choi J."/>
            <person name="Cheong K."/>
            <person name="Kim K.T."/>
            <person name="Jung K."/>
            <person name="Lee G.W."/>
            <person name="Oh S.K."/>
            <person name="Bae C."/>
            <person name="Kim S.B."/>
            <person name="Lee H.Y."/>
            <person name="Kim S.Y."/>
            <person name="Kim M.S."/>
            <person name="Kang B.C."/>
            <person name="Jo Y.D."/>
            <person name="Yang H.B."/>
            <person name="Jeong H.J."/>
            <person name="Kang W.H."/>
            <person name="Kwon J.K."/>
            <person name="Shin C."/>
            <person name="Lim J.Y."/>
            <person name="Park J.H."/>
            <person name="Huh J.H."/>
            <person name="Kim J.S."/>
            <person name="Kim B.D."/>
            <person name="Cohen O."/>
            <person name="Paran I."/>
            <person name="Suh M.C."/>
            <person name="Lee S.B."/>
            <person name="Kim Y.K."/>
            <person name="Shin Y."/>
            <person name="Noh S.J."/>
            <person name="Park J."/>
            <person name="Seo Y.S."/>
            <person name="Kwon S.Y."/>
            <person name="Kim H.A."/>
            <person name="Park J.M."/>
            <person name="Kim H.J."/>
            <person name="Choi S.B."/>
            <person name="Bosland P.W."/>
            <person name="Reeves G."/>
            <person name="Jo S.H."/>
            <person name="Lee B.W."/>
            <person name="Cho H.T."/>
            <person name="Choi H.S."/>
            <person name="Lee M.S."/>
            <person name="Yu Y."/>
            <person name="Do Choi Y."/>
            <person name="Park B.S."/>
            <person name="van Deynze A."/>
            <person name="Ashrafi H."/>
            <person name="Hill T."/>
            <person name="Kim W.T."/>
            <person name="Pai H.S."/>
            <person name="Ahn H.K."/>
            <person name="Yeam I."/>
            <person name="Giovannoni J.J."/>
            <person name="Rose J.K."/>
            <person name="Sorensen I."/>
            <person name="Lee S.J."/>
            <person name="Kim R.W."/>
            <person name="Choi I.Y."/>
            <person name="Choi B.S."/>
            <person name="Lim J.S."/>
            <person name="Lee Y.H."/>
            <person name="Choi D."/>
        </authorList>
    </citation>
    <scope>NUCLEOTIDE SEQUENCE [LARGE SCALE GENOMIC DNA]</scope>
    <source>
        <strain evidence="2">cv. CM334</strain>
    </source>
</reference>
<evidence type="ECO:0008006" key="3">
    <source>
        <dbReference type="Google" id="ProtNLM"/>
    </source>
</evidence>
<reference evidence="1 2" key="2">
    <citation type="journal article" date="2017" name="Genome Biol.">
        <title>New reference genome sequences of hot pepper reveal the massive evolution of plant disease-resistance genes by retroduplication.</title>
        <authorList>
            <person name="Kim S."/>
            <person name="Park J."/>
            <person name="Yeom S.I."/>
            <person name="Kim Y.M."/>
            <person name="Seo E."/>
            <person name="Kim K.T."/>
            <person name="Kim M.S."/>
            <person name="Lee J.M."/>
            <person name="Cheong K."/>
            <person name="Shin H.S."/>
            <person name="Kim S.B."/>
            <person name="Han K."/>
            <person name="Lee J."/>
            <person name="Park M."/>
            <person name="Lee H.A."/>
            <person name="Lee H.Y."/>
            <person name="Lee Y."/>
            <person name="Oh S."/>
            <person name="Lee J.H."/>
            <person name="Choi E."/>
            <person name="Choi E."/>
            <person name="Lee S.E."/>
            <person name="Jeon J."/>
            <person name="Kim H."/>
            <person name="Choi G."/>
            <person name="Song H."/>
            <person name="Lee J."/>
            <person name="Lee S.C."/>
            <person name="Kwon J.K."/>
            <person name="Lee H.Y."/>
            <person name="Koo N."/>
            <person name="Hong Y."/>
            <person name="Kim R.W."/>
            <person name="Kang W.H."/>
            <person name="Huh J.H."/>
            <person name="Kang B.C."/>
            <person name="Yang T.J."/>
            <person name="Lee Y.H."/>
            <person name="Bennetzen J.L."/>
            <person name="Choi D."/>
        </authorList>
    </citation>
    <scope>NUCLEOTIDE SEQUENCE [LARGE SCALE GENOMIC DNA]</scope>
    <source>
        <strain evidence="2">cv. CM334</strain>
    </source>
</reference>
<protein>
    <recommendedName>
        <fullName evidence="3">Ubiquitin-like protease family profile domain-containing protein</fullName>
    </recommendedName>
</protein>
<evidence type="ECO:0000313" key="2">
    <source>
        <dbReference type="Proteomes" id="UP000222542"/>
    </source>
</evidence>
<dbReference type="EMBL" id="AYRZ02000002">
    <property type="protein sequence ID" value="PHT89215.1"/>
    <property type="molecule type" value="Genomic_DNA"/>
</dbReference>
<dbReference type="Gramene" id="PHT89215">
    <property type="protein sequence ID" value="PHT89215"/>
    <property type="gene ID" value="T459_04328"/>
</dbReference>
<gene>
    <name evidence="1" type="ORF">T459_04328</name>
</gene>
<organism evidence="1 2">
    <name type="scientific">Capsicum annuum</name>
    <name type="common">Capsicum pepper</name>
    <dbReference type="NCBI Taxonomy" id="4072"/>
    <lineage>
        <taxon>Eukaryota</taxon>
        <taxon>Viridiplantae</taxon>
        <taxon>Streptophyta</taxon>
        <taxon>Embryophyta</taxon>
        <taxon>Tracheophyta</taxon>
        <taxon>Spermatophyta</taxon>
        <taxon>Magnoliopsida</taxon>
        <taxon>eudicotyledons</taxon>
        <taxon>Gunneridae</taxon>
        <taxon>Pentapetalae</taxon>
        <taxon>asterids</taxon>
        <taxon>lamiids</taxon>
        <taxon>Solanales</taxon>
        <taxon>Solanaceae</taxon>
        <taxon>Solanoideae</taxon>
        <taxon>Capsiceae</taxon>
        <taxon>Capsicum</taxon>
    </lineage>
</organism>
<name>A0A2G3A4Q1_CAPAN</name>
<evidence type="ECO:0000313" key="1">
    <source>
        <dbReference type="EMBL" id="PHT89215.1"/>
    </source>
</evidence>
<proteinExistence type="predicted"/>
<keyword evidence="2" id="KW-1185">Reference proteome</keyword>
<dbReference type="AlphaFoldDB" id="A0A2G3A4Q1"/>
<dbReference type="Proteomes" id="UP000222542">
    <property type="component" value="Unassembled WGS sequence"/>
</dbReference>
<dbReference type="PANTHER" id="PTHR33022:SF13">
    <property type="entry name" value="UBIQUITIN-LIKE PROTEASE FAMILY PROFILE DOMAIN-CONTAINING PROTEIN"/>
    <property type="match status" value="1"/>
</dbReference>
<comment type="caution">
    <text evidence="1">The sequence shown here is derived from an EMBL/GenBank/DDBJ whole genome shotgun (WGS) entry which is preliminary data.</text>
</comment>
<accession>A0A2G3A4Q1</accession>